<evidence type="ECO:0000313" key="10">
    <source>
        <dbReference type="EMBL" id="GAG99254.1"/>
    </source>
</evidence>
<evidence type="ECO:0000256" key="8">
    <source>
        <dbReference type="ARBA" id="ARBA00023136"/>
    </source>
</evidence>
<dbReference type="InterPro" id="IPR027417">
    <property type="entry name" value="P-loop_NTPase"/>
</dbReference>
<dbReference type="PANTHER" id="PTHR43297:SF14">
    <property type="entry name" value="ATPASE AAA-TYPE CORE DOMAIN-CONTAINING PROTEIN"/>
    <property type="match status" value="1"/>
</dbReference>
<dbReference type="Gene3D" id="3.40.50.300">
    <property type="entry name" value="P-loop containing nucleotide triphosphate hydrolases"/>
    <property type="match status" value="1"/>
</dbReference>
<proteinExistence type="predicted"/>
<dbReference type="GO" id="GO:0015833">
    <property type="term" value="P:peptide transport"/>
    <property type="evidence" value="ECO:0007669"/>
    <property type="project" value="InterPro"/>
</dbReference>
<dbReference type="Pfam" id="PF00005">
    <property type="entry name" value="ABC_tran"/>
    <property type="match status" value="1"/>
</dbReference>
<dbReference type="GO" id="GO:0016887">
    <property type="term" value="F:ATP hydrolysis activity"/>
    <property type="evidence" value="ECO:0007669"/>
    <property type="project" value="InterPro"/>
</dbReference>
<dbReference type="CDD" id="cd03257">
    <property type="entry name" value="ABC_NikE_OppD_transporters"/>
    <property type="match status" value="1"/>
</dbReference>
<evidence type="ECO:0000256" key="7">
    <source>
        <dbReference type="ARBA" id="ARBA00022967"/>
    </source>
</evidence>
<dbReference type="InterPro" id="IPR050388">
    <property type="entry name" value="ABC_Ni/Peptide_Import"/>
</dbReference>
<feature type="domain" description="ABC transporter" evidence="9">
    <location>
        <begin position="4"/>
        <end position="190"/>
    </location>
</feature>
<comment type="caution">
    <text evidence="10">The sequence shown here is derived from an EMBL/GenBank/DDBJ whole genome shotgun (WGS) entry which is preliminary data.</text>
</comment>
<keyword evidence="6" id="KW-0067">ATP-binding</keyword>
<comment type="subcellular location">
    <subcellularLocation>
        <location evidence="1">Membrane</location>
    </subcellularLocation>
</comment>
<dbReference type="InterPro" id="IPR013563">
    <property type="entry name" value="Oligopep_ABC_C"/>
</dbReference>
<evidence type="ECO:0000256" key="1">
    <source>
        <dbReference type="ARBA" id="ARBA00004370"/>
    </source>
</evidence>
<keyword evidence="8" id="KW-0472">Membrane</keyword>
<dbReference type="PANTHER" id="PTHR43297">
    <property type="entry name" value="OLIGOPEPTIDE TRANSPORT ATP-BINDING PROTEIN APPD"/>
    <property type="match status" value="1"/>
</dbReference>
<name>X1BU18_9ZZZZ</name>
<evidence type="ECO:0000256" key="4">
    <source>
        <dbReference type="ARBA" id="ARBA00022519"/>
    </source>
</evidence>
<evidence type="ECO:0000256" key="3">
    <source>
        <dbReference type="ARBA" id="ARBA00022475"/>
    </source>
</evidence>
<sequence>SNKEKIIDLVKLDEQGEEIRRIRGNEISMIVQEPMLAFSPLHTIANQIIEAICLHVTSDKQEARAMAIDMLDKVGFPNPTRKIDAYPWQLSGGLCQRAMIAMGLVTHPTLLLADEPTTALDVTIQAQILDLMKELKDRFKMTILFITHDLGVMAEMADNLVIMYLGEEIEYGSTKDIFHRPKHPYTVNLLKSLPKLGSKERLQGIKGIPPLPWVGSLPLGCRFYPRCPEAIKGTCNEEYPSVIEVEKGHRVRCFLYA</sequence>
<organism evidence="10">
    <name type="scientific">marine sediment metagenome</name>
    <dbReference type="NCBI Taxonomy" id="412755"/>
    <lineage>
        <taxon>unclassified sequences</taxon>
        <taxon>metagenomes</taxon>
        <taxon>ecological metagenomes</taxon>
    </lineage>
</organism>
<dbReference type="GO" id="GO:0005524">
    <property type="term" value="F:ATP binding"/>
    <property type="evidence" value="ECO:0007669"/>
    <property type="project" value="UniProtKB-KW"/>
</dbReference>
<protein>
    <recommendedName>
        <fullName evidence="9">ABC transporter domain-containing protein</fullName>
    </recommendedName>
</protein>
<dbReference type="GO" id="GO:0016020">
    <property type="term" value="C:membrane"/>
    <property type="evidence" value="ECO:0007669"/>
    <property type="project" value="UniProtKB-SubCell"/>
</dbReference>
<evidence type="ECO:0000259" key="9">
    <source>
        <dbReference type="PROSITE" id="PS50893"/>
    </source>
</evidence>
<evidence type="ECO:0000256" key="5">
    <source>
        <dbReference type="ARBA" id="ARBA00022741"/>
    </source>
</evidence>
<keyword evidence="5" id="KW-0547">Nucleotide-binding</keyword>
<dbReference type="InterPro" id="IPR003439">
    <property type="entry name" value="ABC_transporter-like_ATP-bd"/>
</dbReference>
<keyword evidence="7" id="KW-1278">Translocase</keyword>
<evidence type="ECO:0000256" key="2">
    <source>
        <dbReference type="ARBA" id="ARBA00022448"/>
    </source>
</evidence>
<reference evidence="10" key="1">
    <citation type="journal article" date="2014" name="Front. Microbiol.">
        <title>High frequency of phylogenetically diverse reductive dehalogenase-homologous genes in deep subseafloor sedimentary metagenomes.</title>
        <authorList>
            <person name="Kawai M."/>
            <person name="Futagami T."/>
            <person name="Toyoda A."/>
            <person name="Takaki Y."/>
            <person name="Nishi S."/>
            <person name="Hori S."/>
            <person name="Arai W."/>
            <person name="Tsubouchi T."/>
            <person name="Morono Y."/>
            <person name="Uchiyama I."/>
            <person name="Ito T."/>
            <person name="Fujiyama A."/>
            <person name="Inagaki F."/>
            <person name="Takami H."/>
        </authorList>
    </citation>
    <scope>NUCLEOTIDE SEQUENCE</scope>
    <source>
        <strain evidence="10">Expedition CK06-06</strain>
    </source>
</reference>
<dbReference type="AlphaFoldDB" id="X1BU18"/>
<keyword evidence="2" id="KW-0813">Transport</keyword>
<gene>
    <name evidence="10" type="ORF">S01H4_45450</name>
</gene>
<feature type="non-terminal residue" evidence="10">
    <location>
        <position position="1"/>
    </location>
</feature>
<dbReference type="NCBIfam" id="TIGR01727">
    <property type="entry name" value="oligo_HPY"/>
    <property type="match status" value="1"/>
</dbReference>
<keyword evidence="3" id="KW-1003">Cell membrane</keyword>
<dbReference type="PROSITE" id="PS50893">
    <property type="entry name" value="ABC_TRANSPORTER_2"/>
    <property type="match status" value="1"/>
</dbReference>
<evidence type="ECO:0000256" key="6">
    <source>
        <dbReference type="ARBA" id="ARBA00022840"/>
    </source>
</evidence>
<dbReference type="Pfam" id="PF08352">
    <property type="entry name" value="oligo_HPY"/>
    <property type="match status" value="1"/>
</dbReference>
<dbReference type="EMBL" id="BART01025304">
    <property type="protein sequence ID" value="GAG99254.1"/>
    <property type="molecule type" value="Genomic_DNA"/>
</dbReference>
<keyword evidence="4" id="KW-0997">Cell inner membrane</keyword>
<dbReference type="SUPFAM" id="SSF52540">
    <property type="entry name" value="P-loop containing nucleoside triphosphate hydrolases"/>
    <property type="match status" value="1"/>
</dbReference>
<accession>X1BU18</accession>